<comment type="caution">
    <text evidence="2">The sequence shown here is derived from an EMBL/GenBank/DDBJ whole genome shotgun (WGS) entry which is preliminary data.</text>
</comment>
<dbReference type="InterPro" id="IPR011009">
    <property type="entry name" value="Kinase-like_dom_sf"/>
</dbReference>
<dbReference type="PROSITE" id="PS00108">
    <property type="entry name" value="PROTEIN_KINASE_ST"/>
    <property type="match status" value="1"/>
</dbReference>
<dbReference type="GO" id="GO:0007166">
    <property type="term" value="P:cell surface receptor signaling pathway"/>
    <property type="evidence" value="ECO:0007669"/>
    <property type="project" value="InterPro"/>
</dbReference>
<dbReference type="KEGG" id="cput:CONPUDRAFT_122842"/>
<dbReference type="InterPro" id="IPR059179">
    <property type="entry name" value="MLKL-like_MCAfunc"/>
</dbReference>
<protein>
    <submittedName>
        <fullName evidence="2">Kinase-like protein</fullName>
    </submittedName>
</protein>
<gene>
    <name evidence="2" type="ORF">CONPUDRAFT_122842</name>
</gene>
<dbReference type="Gene3D" id="1.10.510.10">
    <property type="entry name" value="Transferase(Phosphotransferase) domain 1"/>
    <property type="match status" value="1"/>
</dbReference>
<dbReference type="InterPro" id="IPR008271">
    <property type="entry name" value="Ser/Thr_kinase_AS"/>
</dbReference>
<dbReference type="GO" id="GO:0005524">
    <property type="term" value="F:ATP binding"/>
    <property type="evidence" value="ECO:0007669"/>
    <property type="project" value="InterPro"/>
</dbReference>
<dbReference type="InterPro" id="IPR001245">
    <property type="entry name" value="Ser-Thr/Tyr_kinase_cat_dom"/>
</dbReference>
<dbReference type="EMBL" id="JH711577">
    <property type="protein sequence ID" value="EIW82192.1"/>
    <property type="molecule type" value="Genomic_DNA"/>
</dbReference>
<dbReference type="InterPro" id="IPR036537">
    <property type="entry name" value="Adaptor_Cbl_N_dom_sf"/>
</dbReference>
<proteinExistence type="predicted"/>
<evidence type="ECO:0000313" key="3">
    <source>
        <dbReference type="Proteomes" id="UP000053558"/>
    </source>
</evidence>
<feature type="domain" description="Protein kinase" evidence="1">
    <location>
        <begin position="241"/>
        <end position="510"/>
    </location>
</feature>
<dbReference type="GO" id="GO:0004674">
    <property type="term" value="F:protein serine/threonine kinase activity"/>
    <property type="evidence" value="ECO:0007669"/>
    <property type="project" value="TreeGrafter"/>
</dbReference>
<dbReference type="CDD" id="cd21037">
    <property type="entry name" value="MLKL_NTD"/>
    <property type="match status" value="1"/>
</dbReference>
<dbReference type="GeneID" id="19199718"/>
<dbReference type="OrthoDB" id="4062651at2759"/>
<name>A0A5M3MSQ0_CONPW</name>
<evidence type="ECO:0000259" key="1">
    <source>
        <dbReference type="PROSITE" id="PS50011"/>
    </source>
</evidence>
<keyword evidence="2" id="KW-0418">Kinase</keyword>
<dbReference type="PANTHER" id="PTHR44329">
    <property type="entry name" value="SERINE/THREONINE-PROTEIN KINASE TNNI3K-RELATED"/>
    <property type="match status" value="1"/>
</dbReference>
<dbReference type="PROSITE" id="PS50011">
    <property type="entry name" value="PROTEIN_KINASE_DOM"/>
    <property type="match status" value="1"/>
</dbReference>
<dbReference type="InterPro" id="IPR000719">
    <property type="entry name" value="Prot_kinase_dom"/>
</dbReference>
<keyword evidence="2" id="KW-0808">Transferase</keyword>
<dbReference type="RefSeq" id="XP_007767945.1">
    <property type="nucleotide sequence ID" value="XM_007769755.1"/>
</dbReference>
<dbReference type="SUPFAM" id="SSF56112">
    <property type="entry name" value="Protein kinase-like (PK-like)"/>
    <property type="match status" value="1"/>
</dbReference>
<keyword evidence="3" id="KW-1185">Reference proteome</keyword>
<dbReference type="Gene3D" id="1.20.930.20">
    <property type="entry name" value="Adaptor protein Cbl, N-terminal domain"/>
    <property type="match status" value="1"/>
</dbReference>
<accession>A0A5M3MSQ0</accession>
<dbReference type="OMA" id="PFPYMVS"/>
<sequence>MTLTSLGLRAVRTGAQAAGQWAPVPWIGPVAVLLVTIIDICNQAASNKHKLAQLHLRCQQLVIVLHENAGEDSEQRDKYISEVKSTLAAIKDKVEMFASKSRVSAIIAQDEISTSIQDCHSAITDCLARFHLAEAIQSSQWREEFDKMQVQDRADLHKFLSSLENSQEIIQATQGQQTEMIREIMQTMQSLLPPPYKEGSHDRIEREPADKGIEHNLWALQKSSGLLLANPELSHGETRRTSDLPVSGSGTMDVYEGLYLNKEKVAIKVLRALHRSEDSLRRLRREADVWRQVWEIDQGRRILPLYGFGQNEGIFPYFVSPWQDNGHIQSFLKANPEHDHIKLVRQVCEGIRVLHHMDPPIVHGDLKGKNVLISKDTTPLLSDFGFSKVVEDISGVMLTMSTGISNSHRWLAPELSFDNGRMTTASDIYSLGMLFLEILTHHDPWMEYRQTTHVIVQVADGETPGRPRGPEYSSRGLNNYIWKIMKQCWSREIVKRPSIDQLIELLKDWKIDADED</sequence>
<reference evidence="3" key="1">
    <citation type="journal article" date="2012" name="Science">
        <title>The Paleozoic origin of enzymatic lignin decomposition reconstructed from 31 fungal genomes.</title>
        <authorList>
            <person name="Floudas D."/>
            <person name="Binder M."/>
            <person name="Riley R."/>
            <person name="Barry K."/>
            <person name="Blanchette R.A."/>
            <person name="Henrissat B."/>
            <person name="Martinez A.T."/>
            <person name="Otillar R."/>
            <person name="Spatafora J.W."/>
            <person name="Yadav J.S."/>
            <person name="Aerts A."/>
            <person name="Benoit I."/>
            <person name="Boyd A."/>
            <person name="Carlson A."/>
            <person name="Copeland A."/>
            <person name="Coutinho P.M."/>
            <person name="de Vries R.P."/>
            <person name="Ferreira P."/>
            <person name="Findley K."/>
            <person name="Foster B."/>
            <person name="Gaskell J."/>
            <person name="Glotzer D."/>
            <person name="Gorecki P."/>
            <person name="Heitman J."/>
            <person name="Hesse C."/>
            <person name="Hori C."/>
            <person name="Igarashi K."/>
            <person name="Jurgens J.A."/>
            <person name="Kallen N."/>
            <person name="Kersten P."/>
            <person name="Kohler A."/>
            <person name="Kuees U."/>
            <person name="Kumar T.K.A."/>
            <person name="Kuo A."/>
            <person name="LaButti K."/>
            <person name="Larrondo L.F."/>
            <person name="Lindquist E."/>
            <person name="Ling A."/>
            <person name="Lombard V."/>
            <person name="Lucas S."/>
            <person name="Lundell T."/>
            <person name="Martin R."/>
            <person name="McLaughlin D.J."/>
            <person name="Morgenstern I."/>
            <person name="Morin E."/>
            <person name="Murat C."/>
            <person name="Nagy L.G."/>
            <person name="Nolan M."/>
            <person name="Ohm R.A."/>
            <person name="Patyshakuliyeva A."/>
            <person name="Rokas A."/>
            <person name="Ruiz-Duenas F.J."/>
            <person name="Sabat G."/>
            <person name="Salamov A."/>
            <person name="Samejima M."/>
            <person name="Schmutz J."/>
            <person name="Slot J.C."/>
            <person name="St John F."/>
            <person name="Stenlid J."/>
            <person name="Sun H."/>
            <person name="Sun S."/>
            <person name="Syed K."/>
            <person name="Tsang A."/>
            <person name="Wiebenga A."/>
            <person name="Young D."/>
            <person name="Pisabarro A."/>
            <person name="Eastwood D.C."/>
            <person name="Martin F."/>
            <person name="Cullen D."/>
            <person name="Grigoriev I.V."/>
            <person name="Hibbett D.S."/>
        </authorList>
    </citation>
    <scope>NUCLEOTIDE SEQUENCE [LARGE SCALE GENOMIC DNA]</scope>
    <source>
        <strain evidence="3">RWD-64-598 SS2</strain>
    </source>
</reference>
<dbReference type="Pfam" id="PF07714">
    <property type="entry name" value="PK_Tyr_Ser-Thr"/>
    <property type="match status" value="1"/>
</dbReference>
<evidence type="ECO:0000313" key="2">
    <source>
        <dbReference type="EMBL" id="EIW82192.1"/>
    </source>
</evidence>
<organism evidence="2 3">
    <name type="scientific">Coniophora puteana (strain RWD-64-598)</name>
    <name type="common">Brown rot fungus</name>
    <dbReference type="NCBI Taxonomy" id="741705"/>
    <lineage>
        <taxon>Eukaryota</taxon>
        <taxon>Fungi</taxon>
        <taxon>Dikarya</taxon>
        <taxon>Basidiomycota</taxon>
        <taxon>Agaricomycotina</taxon>
        <taxon>Agaricomycetes</taxon>
        <taxon>Agaricomycetidae</taxon>
        <taxon>Boletales</taxon>
        <taxon>Coniophorineae</taxon>
        <taxon>Coniophoraceae</taxon>
        <taxon>Coniophora</taxon>
    </lineage>
</organism>
<dbReference type="AlphaFoldDB" id="A0A5M3MSQ0"/>
<dbReference type="Proteomes" id="UP000053558">
    <property type="component" value="Unassembled WGS sequence"/>
</dbReference>
<dbReference type="SMART" id="SM00220">
    <property type="entry name" value="S_TKc"/>
    <property type="match status" value="1"/>
</dbReference>
<dbReference type="InterPro" id="IPR051681">
    <property type="entry name" value="Ser/Thr_Kinases-Pseudokinases"/>
</dbReference>